<comment type="caution">
    <text evidence="5">The sequence shown here is derived from an EMBL/GenBank/DDBJ whole genome shotgun (WGS) entry which is preliminary data.</text>
</comment>
<evidence type="ECO:0000313" key="6">
    <source>
        <dbReference type="Proteomes" id="UP000237433"/>
    </source>
</evidence>
<dbReference type="Proteomes" id="UP000237433">
    <property type="component" value="Unassembled WGS sequence"/>
</dbReference>
<evidence type="ECO:0000313" key="5">
    <source>
        <dbReference type="EMBL" id="POE39157.1"/>
    </source>
</evidence>
<dbReference type="PRINTS" id="PR00131">
    <property type="entry name" value="GLHYDRLASE1"/>
</dbReference>
<evidence type="ECO:0000256" key="1">
    <source>
        <dbReference type="ARBA" id="ARBA00010838"/>
    </source>
</evidence>
<dbReference type="GO" id="GO:0016798">
    <property type="term" value="F:hydrolase activity, acting on glycosyl bonds"/>
    <property type="evidence" value="ECO:0007669"/>
    <property type="project" value="UniProtKB-KW"/>
</dbReference>
<evidence type="ECO:0000256" key="2">
    <source>
        <dbReference type="ARBA" id="ARBA00022801"/>
    </source>
</evidence>
<dbReference type="Gene3D" id="3.20.20.80">
    <property type="entry name" value="Glycosidases"/>
    <property type="match status" value="1"/>
</dbReference>
<name>A0ABD6VWS3_LACPA</name>
<protein>
    <submittedName>
        <fullName evidence="5">Beta-glucosidase</fullName>
    </submittedName>
</protein>
<dbReference type="InterPro" id="IPR001360">
    <property type="entry name" value="Glyco_hydro_1"/>
</dbReference>
<dbReference type="InterPro" id="IPR033132">
    <property type="entry name" value="GH_1_N_CS"/>
</dbReference>
<dbReference type="AlphaFoldDB" id="A0ABD6VWS3"/>
<evidence type="ECO:0000256" key="4">
    <source>
        <dbReference type="RuleBase" id="RU003690"/>
    </source>
</evidence>
<accession>A0ABD6VWS3</accession>
<sequence length="483" mass="55567">MTNLKTYKMPQDFLWGGAIAANQAEGAFKVDGKGVSLADIHKYFPDKSNAEISAKQISGVTIAEIKENMTDIKGYYPKRHGIDFYHTYPQDLELLHEMGFRTFRTSIDWTRIFPTGEEEEPNQLGLDYYDKLIDKIVSLDMEPIITILHYETPIHIALKYGGWNNRSVIDMFVKYGKVILNRYKNKVKYWIVINQINLIQAEPFNSTAIPKDAVTNYDEASYQAVHNQFVASAKLKAYAKEINPAMMIGTMVADSTAYPCSCDPNDVILALKHNRMQYYFTDVQFRGEYPKYALNYFNEHGIHIDVTKEDAKLLKKYPMDFLSISYYYSQMVDHSKNNDLPSSITPNPNLKVNPWGWSVDPEGLYNSLSQYWDRYEKPIIVAENGFGMYDKLEDNQIHDQYRIDYLAAHISALEHAIHDGAEILAYCAWAPIDIVSCSSAQMEKRYGFVYVDLNNEGKGSGRRIKKDSFAWYQRVIQSNGQKL</sequence>
<dbReference type="GO" id="GO:0005975">
    <property type="term" value="P:carbohydrate metabolic process"/>
    <property type="evidence" value="ECO:0007669"/>
    <property type="project" value="UniProtKB-ARBA"/>
</dbReference>
<dbReference type="Pfam" id="PF00232">
    <property type="entry name" value="Glyco_hydro_1"/>
    <property type="match status" value="1"/>
</dbReference>
<dbReference type="PANTHER" id="PTHR10353">
    <property type="entry name" value="GLYCOSYL HYDROLASE"/>
    <property type="match status" value="1"/>
</dbReference>
<reference evidence="5 6" key="1">
    <citation type="journal article" date="2015" name="J. Am. Soc. Brew. Chem.">
        <title>Dissolved carbon dioxide selects for lactic acid bacteria able to grow in and spoil packaged beer.</title>
        <authorList>
            <person name="Bergsveinson J."/>
            <person name="Redekop A."/>
            <person name="Zoerb S."/>
            <person name="Ziola B."/>
        </authorList>
    </citation>
    <scope>NUCLEOTIDE SEQUENCE [LARGE SCALE GENOMIC DNA]</scope>
    <source>
        <strain evidence="5 6">CCC B1205</strain>
    </source>
</reference>
<dbReference type="RefSeq" id="WP_103220185.1">
    <property type="nucleotide sequence ID" value="NZ_LGIY01000039.1"/>
</dbReference>
<proteinExistence type="inferred from homology"/>
<dbReference type="SUPFAM" id="SSF51445">
    <property type="entry name" value="(Trans)glycosidases"/>
    <property type="match status" value="1"/>
</dbReference>
<dbReference type="InterPro" id="IPR017853">
    <property type="entry name" value="GH"/>
</dbReference>
<dbReference type="FunFam" id="3.20.20.80:FF:000004">
    <property type="entry name" value="Beta-glucosidase 6-phospho-beta-glucosidase"/>
    <property type="match status" value="1"/>
</dbReference>
<gene>
    <name evidence="5" type="ORF">ACX51_14685</name>
</gene>
<dbReference type="PANTHER" id="PTHR10353:SF122">
    <property type="entry name" value="6-PHOSPHO-BETA-GLUCOSIDASE ASCB-RELATED"/>
    <property type="match status" value="1"/>
</dbReference>
<keyword evidence="3" id="KW-0326">Glycosidase</keyword>
<keyword evidence="2" id="KW-0378">Hydrolase</keyword>
<organism evidence="5 6">
    <name type="scientific">Lacticaseibacillus paracasei</name>
    <name type="common">Lactobacillus paracasei</name>
    <dbReference type="NCBI Taxonomy" id="1597"/>
    <lineage>
        <taxon>Bacteria</taxon>
        <taxon>Bacillati</taxon>
        <taxon>Bacillota</taxon>
        <taxon>Bacilli</taxon>
        <taxon>Lactobacillales</taxon>
        <taxon>Lactobacillaceae</taxon>
        <taxon>Lacticaseibacillus</taxon>
    </lineage>
</organism>
<comment type="similarity">
    <text evidence="1 4">Belongs to the glycosyl hydrolase 1 family.</text>
</comment>
<dbReference type="EMBL" id="LGIY01000039">
    <property type="protein sequence ID" value="POE39157.1"/>
    <property type="molecule type" value="Genomic_DNA"/>
</dbReference>
<evidence type="ECO:0000256" key="3">
    <source>
        <dbReference type="ARBA" id="ARBA00023295"/>
    </source>
</evidence>
<dbReference type="PROSITE" id="PS00653">
    <property type="entry name" value="GLYCOSYL_HYDROL_F1_2"/>
    <property type="match status" value="1"/>
</dbReference>